<dbReference type="InterPro" id="IPR000700">
    <property type="entry name" value="PAS-assoc_C"/>
</dbReference>
<feature type="domain" description="Response regulatory" evidence="19">
    <location>
        <begin position="1045"/>
        <end position="1164"/>
    </location>
</feature>
<dbReference type="GO" id="GO:0000155">
    <property type="term" value="F:phosphorelay sensor kinase activity"/>
    <property type="evidence" value="ECO:0007669"/>
    <property type="project" value="InterPro"/>
</dbReference>
<dbReference type="InterPro" id="IPR005467">
    <property type="entry name" value="His_kinase_dom"/>
</dbReference>
<comment type="caution">
    <text evidence="16">Lacks conserved residue(s) required for the propagation of feature annotation.</text>
</comment>
<keyword evidence="6" id="KW-0812">Transmembrane</keyword>
<evidence type="ECO:0000256" key="17">
    <source>
        <dbReference type="SAM" id="Coils"/>
    </source>
</evidence>
<evidence type="ECO:0000256" key="8">
    <source>
        <dbReference type="ARBA" id="ARBA00022777"/>
    </source>
</evidence>
<feature type="domain" description="Histidine kinase" evidence="18">
    <location>
        <begin position="808"/>
        <end position="1029"/>
    </location>
</feature>
<dbReference type="STRING" id="1121014.N788_05490"/>
<dbReference type="InterPro" id="IPR008207">
    <property type="entry name" value="Sig_transdc_His_kin_Hpt_dom"/>
</dbReference>
<dbReference type="GO" id="GO:0006355">
    <property type="term" value="P:regulation of DNA-templated transcription"/>
    <property type="evidence" value="ECO:0007669"/>
    <property type="project" value="InterPro"/>
</dbReference>
<keyword evidence="5" id="KW-0808">Transferase</keyword>
<dbReference type="SMART" id="SM01079">
    <property type="entry name" value="CHASE"/>
    <property type="match status" value="1"/>
</dbReference>
<dbReference type="InterPro" id="IPR013767">
    <property type="entry name" value="PAS_fold"/>
</dbReference>
<reference evidence="24" key="1">
    <citation type="submission" date="2013-08" db="EMBL/GenBank/DDBJ databases">
        <title>Genome sequencing of Arenimonas donghaensis.</title>
        <authorList>
            <person name="Chen F."/>
            <person name="Wang G."/>
        </authorList>
    </citation>
    <scope>NUCLEOTIDE SEQUENCE [LARGE SCALE GENOMIC DNA]</scope>
    <source>
        <strain evidence="24">HO3-R19</strain>
    </source>
</reference>
<comment type="catalytic activity">
    <reaction evidence="1">
        <text>ATP + protein L-histidine = ADP + protein N-phospho-L-histidine.</text>
        <dbReference type="EC" id="2.7.13.3"/>
    </reaction>
</comment>
<dbReference type="InterPro" id="IPR004358">
    <property type="entry name" value="Sig_transdc_His_kin-like_C"/>
</dbReference>
<dbReference type="PANTHER" id="PTHR45339:SF5">
    <property type="entry name" value="HISTIDINE KINASE"/>
    <property type="match status" value="1"/>
</dbReference>
<keyword evidence="10" id="KW-1133">Transmembrane helix</keyword>
<keyword evidence="24" id="KW-1185">Reference proteome</keyword>
<feature type="domain" description="CHASE" evidence="22">
    <location>
        <begin position="65"/>
        <end position="237"/>
    </location>
</feature>
<dbReference type="InterPro" id="IPR006189">
    <property type="entry name" value="CHASE_dom"/>
</dbReference>
<dbReference type="InterPro" id="IPR001789">
    <property type="entry name" value="Sig_transdc_resp-reg_receiver"/>
</dbReference>
<dbReference type="SMART" id="SM00387">
    <property type="entry name" value="HATPase_c"/>
    <property type="match status" value="1"/>
</dbReference>
<dbReference type="PROSITE" id="PS50110">
    <property type="entry name" value="RESPONSE_REGULATORY"/>
    <property type="match status" value="2"/>
</dbReference>
<protein>
    <recommendedName>
        <fullName evidence="15">Sensory/regulatory protein RpfC</fullName>
        <ecNumber evidence="3">2.7.13.3</ecNumber>
    </recommendedName>
</protein>
<keyword evidence="13" id="KW-0472">Membrane</keyword>
<evidence type="ECO:0000256" key="5">
    <source>
        <dbReference type="ARBA" id="ARBA00022679"/>
    </source>
</evidence>
<dbReference type="InterPro" id="IPR013656">
    <property type="entry name" value="PAS_4"/>
</dbReference>
<evidence type="ECO:0000256" key="10">
    <source>
        <dbReference type="ARBA" id="ARBA00022989"/>
    </source>
</evidence>
<dbReference type="InterPro" id="IPR003594">
    <property type="entry name" value="HATPase_dom"/>
</dbReference>
<evidence type="ECO:0000259" key="21">
    <source>
        <dbReference type="PROSITE" id="PS50113"/>
    </source>
</evidence>
<evidence type="ECO:0000256" key="15">
    <source>
        <dbReference type="ARBA" id="ARBA00068150"/>
    </source>
</evidence>
<dbReference type="SMART" id="SM00086">
    <property type="entry name" value="PAC"/>
    <property type="match status" value="1"/>
</dbReference>
<evidence type="ECO:0000256" key="9">
    <source>
        <dbReference type="ARBA" id="ARBA00022840"/>
    </source>
</evidence>
<comment type="caution">
    <text evidence="23">The sequence shown here is derived from an EMBL/GenBank/DDBJ whole genome shotgun (WGS) entry which is preliminary data.</text>
</comment>
<dbReference type="CDD" id="cd16922">
    <property type="entry name" value="HATPase_EvgS-ArcB-TorS-like"/>
    <property type="match status" value="1"/>
</dbReference>
<evidence type="ECO:0000313" key="24">
    <source>
        <dbReference type="Proteomes" id="UP000029085"/>
    </source>
</evidence>
<keyword evidence="8" id="KW-0418">Kinase</keyword>
<dbReference type="PROSITE" id="PS50109">
    <property type="entry name" value="HIS_KIN"/>
    <property type="match status" value="1"/>
</dbReference>
<evidence type="ECO:0000256" key="1">
    <source>
        <dbReference type="ARBA" id="ARBA00000085"/>
    </source>
</evidence>
<dbReference type="GO" id="GO:0005524">
    <property type="term" value="F:ATP binding"/>
    <property type="evidence" value="ECO:0007669"/>
    <property type="project" value="UniProtKB-KW"/>
</dbReference>
<dbReference type="Pfam" id="PF08448">
    <property type="entry name" value="PAS_4"/>
    <property type="match status" value="1"/>
</dbReference>
<dbReference type="GO" id="GO:0005886">
    <property type="term" value="C:plasma membrane"/>
    <property type="evidence" value="ECO:0007669"/>
    <property type="project" value="UniProtKB-SubCell"/>
</dbReference>
<dbReference type="PROSITE" id="PS50112">
    <property type="entry name" value="PAS"/>
    <property type="match status" value="1"/>
</dbReference>
<evidence type="ECO:0000256" key="16">
    <source>
        <dbReference type="PROSITE-ProRule" id="PRU00169"/>
    </source>
</evidence>
<dbReference type="FunFam" id="3.30.565.10:FF:000010">
    <property type="entry name" value="Sensor histidine kinase RcsC"/>
    <property type="match status" value="1"/>
</dbReference>
<evidence type="ECO:0000313" key="23">
    <source>
        <dbReference type="EMBL" id="KFL35997.1"/>
    </source>
</evidence>
<evidence type="ECO:0000256" key="7">
    <source>
        <dbReference type="ARBA" id="ARBA00022741"/>
    </source>
</evidence>
<feature type="domain" description="PAS" evidence="20">
    <location>
        <begin position="654"/>
        <end position="720"/>
    </location>
</feature>
<dbReference type="Pfam" id="PF00512">
    <property type="entry name" value="HisKA"/>
    <property type="match status" value="1"/>
</dbReference>
<dbReference type="InterPro" id="IPR042240">
    <property type="entry name" value="CHASE_sf"/>
</dbReference>
<evidence type="ECO:0000259" key="18">
    <source>
        <dbReference type="PROSITE" id="PS50109"/>
    </source>
</evidence>
<name>A0A087MGJ4_9GAMM</name>
<keyword evidence="17" id="KW-0175">Coiled coil</keyword>
<dbReference type="InterPro" id="IPR011006">
    <property type="entry name" value="CheY-like_superfamily"/>
</dbReference>
<dbReference type="InterPro" id="IPR035965">
    <property type="entry name" value="PAS-like_dom_sf"/>
</dbReference>
<evidence type="ECO:0000259" key="22">
    <source>
        <dbReference type="PROSITE" id="PS50839"/>
    </source>
</evidence>
<dbReference type="CDD" id="cd00088">
    <property type="entry name" value="HPT"/>
    <property type="match status" value="1"/>
</dbReference>
<dbReference type="SMART" id="SM00091">
    <property type="entry name" value="PAS"/>
    <property type="match status" value="2"/>
</dbReference>
<dbReference type="Pfam" id="PF01627">
    <property type="entry name" value="Hpt"/>
    <property type="match status" value="1"/>
</dbReference>
<dbReference type="FunFam" id="1.10.287.130:FF:000002">
    <property type="entry name" value="Two-component osmosensing histidine kinase"/>
    <property type="match status" value="1"/>
</dbReference>
<dbReference type="Pfam" id="PF00989">
    <property type="entry name" value="PAS"/>
    <property type="match status" value="1"/>
</dbReference>
<dbReference type="InterPro" id="IPR036890">
    <property type="entry name" value="HATPase_C_sf"/>
</dbReference>
<sequence>MSLAVVLLSAGLSAGTYYYVGEYNQQRAQEEFDRVATSAAEDVRLRVSSYEFGARGARGAIVAAGVDAPSRARFITYMNTRDLPTEFPGALGFGYIRRVSRGGLASFLDEARDDGFPGFSLRELNAHAGDHYIIQYIEPSGANYEAIGLDIGSEANRRLAADRAMLSGKATLTEPITLVQATGKPARGFLLLLPVYDPSQPQSTPEQRRTALVGWSYAPLVVDDVLRHIGATLDDFTLSIRDPDSDDVTLPFYRSERETNEDAPSARRRLSLFGRQWDLEFTASRAFSESLGLVSPGLPAGLLLAIGILTALSARYYLSTARMRQHLQADRARTAALFNQSQDAILDLDLDMRLINANKAAAALLGDRLDVAEDRSAIDALAIVEGEVALRRALESVAKGMPRATTELSLRGNGRDDSHSVAIVSAVRGADGKTSSLSITLRDVSRQRAMEATLSEISVLTSAQLGEDFMDAAANALGRLLRADLVTIDRIAPDSPDQAIVLAAYREGLDVSRWRYELEAAINSQAEPTLGMAVPTGDRQRGSRVRVDAAGGLPTPLPGLTAASCISLPLFDTQDRVFGHLSVFHGRRIMPADFDRAFEVARLFSHRVEAEMRRMLAEQERLTAESRLRDLNESLERQAAERTRQLRHTLILQEKIVEGAGVALIATDQEGVITLFNPAAESLLGRRAADLVGKSTPAVFHDPAEVEQRAQEISRALGRPFPPGFEVFVHGVDQDTSTSRDWTYLHVSGTRIPVLLGISQLQDDDGTVLGYLGVAVDMRAQREQAEALRRAVERSESATRAKSEFLANVSHEIRTPMNAILGMMQLLATTSLDSRQQEFVRKSEGAAHSLLAILNDVLDFSKIEAGMMSTENQPFSLQMLLSELSIICEGLGAKPGVEIAFDVDARLPDRFVGDALRIKQVLTNLLGNAIKFTDAGHIILSIKPVSAEADCWTMEFSVKDTGIGIPENLQAHIFSSFAQAEASTARRYGGTGLGLSICDRLVSMMGGRMNLRSVPGHGSTFFFSLALPQLPGEQADGSAPRSSQSVLVVEPNEVARDILQGLCRQLGCQVQATCDRAQARRLLAGQPVDVLLLAWSEYDEQPLDELVNLALELNGNIHHGVLFAASGSRHRLLLEVSTKGLQRVRYLSKPALLSSLATGLSSLQSGESGERPQDQATVASSALAGVRVLVVDDNPMNRDVARDVLEAEGAEVRLCTSGQEALDRLDEAPDWPVLLLTDIQMPGLDGYALSRRVRQDPRFASLAILALTAHVTDSDRAACLAAGMSGHVGKPINVAELRSQILRCLGQGGGAIAPEHADRQKPTGLAAAKRRFQQHPSAFQGALRSFLENAPVLVAELLNASSSTEDRRRAAHTLKGNAATAGCDGLADLAARAEERLRTADGLDPAGEQALQAGLSQALQDVRDHLAHSPGQPPQTPPASGGIQAGEVQAKLQVLHGLLVECNFRAVVEAEDLIARWPGVAPALATELLTRTRDFDFEGALQRCEVLLTTLGSDGQ</sequence>
<feature type="modified residue" description="4-aspartylphosphate" evidence="16">
    <location>
        <position position="1238"/>
    </location>
</feature>
<dbReference type="CDD" id="cd00130">
    <property type="entry name" value="PAS"/>
    <property type="match status" value="1"/>
</dbReference>
<keyword evidence="12" id="KW-0843">Virulence</keyword>
<comment type="subunit">
    <text evidence="14">At low DSF concentrations, interacts with RpfF.</text>
</comment>
<dbReference type="Gene3D" id="3.30.450.20">
    <property type="entry name" value="PAS domain"/>
    <property type="match status" value="2"/>
</dbReference>
<dbReference type="SMART" id="SM00388">
    <property type="entry name" value="HisKA"/>
    <property type="match status" value="1"/>
</dbReference>
<keyword evidence="4 16" id="KW-0597">Phosphoprotein</keyword>
<dbReference type="PATRIC" id="fig|1121014.3.peg.2003"/>
<evidence type="ECO:0000256" key="4">
    <source>
        <dbReference type="ARBA" id="ARBA00022553"/>
    </source>
</evidence>
<keyword evidence="11" id="KW-0902">Two-component regulatory system</keyword>
<dbReference type="SUPFAM" id="SSF55874">
    <property type="entry name" value="ATPase domain of HSP90 chaperone/DNA topoisomerase II/histidine kinase"/>
    <property type="match status" value="1"/>
</dbReference>
<dbReference type="Gene3D" id="3.30.565.10">
    <property type="entry name" value="Histidine kinase-like ATPase, C-terminal domain"/>
    <property type="match status" value="1"/>
</dbReference>
<dbReference type="InterPro" id="IPR003661">
    <property type="entry name" value="HisK_dim/P_dom"/>
</dbReference>
<evidence type="ECO:0000256" key="2">
    <source>
        <dbReference type="ARBA" id="ARBA00004429"/>
    </source>
</evidence>
<proteinExistence type="predicted"/>
<dbReference type="Gene3D" id="1.10.287.130">
    <property type="match status" value="1"/>
</dbReference>
<dbReference type="PROSITE" id="PS50113">
    <property type="entry name" value="PAC"/>
    <property type="match status" value="1"/>
</dbReference>
<dbReference type="InterPro" id="IPR036097">
    <property type="entry name" value="HisK_dim/P_sf"/>
</dbReference>
<dbReference type="Proteomes" id="UP000029085">
    <property type="component" value="Unassembled WGS sequence"/>
</dbReference>
<reference evidence="23 24" key="2">
    <citation type="journal article" date="2015" name="Stand. Genomic Sci.">
        <title>High quality draft genomic sequence of Arenimonas donghaensis DSM 18148(T).</title>
        <authorList>
            <person name="Chen F."/>
            <person name="Wang H."/>
            <person name="Cao Y."/>
            <person name="Li X."/>
            <person name="Wang G."/>
        </authorList>
    </citation>
    <scope>NUCLEOTIDE SEQUENCE [LARGE SCALE GENOMIC DNA]</scope>
    <source>
        <strain evidence="23 24">HO3-R19</strain>
    </source>
</reference>
<keyword evidence="7" id="KW-0547">Nucleotide-binding</keyword>
<comment type="subcellular location">
    <subcellularLocation>
        <location evidence="2">Cell inner membrane</location>
        <topology evidence="2">Multi-pass membrane protein</topology>
    </subcellularLocation>
</comment>
<dbReference type="SUPFAM" id="SSF47384">
    <property type="entry name" value="Homodimeric domain of signal transducing histidine kinase"/>
    <property type="match status" value="1"/>
</dbReference>
<dbReference type="SUPFAM" id="SSF47226">
    <property type="entry name" value="Histidine-containing phosphotransfer domain, HPT domain"/>
    <property type="match status" value="1"/>
</dbReference>
<dbReference type="NCBIfam" id="TIGR00229">
    <property type="entry name" value="sensory_box"/>
    <property type="match status" value="1"/>
</dbReference>
<dbReference type="Pfam" id="PF03924">
    <property type="entry name" value="CHASE"/>
    <property type="match status" value="1"/>
</dbReference>
<dbReference type="PANTHER" id="PTHR45339">
    <property type="entry name" value="HYBRID SIGNAL TRANSDUCTION HISTIDINE KINASE J"/>
    <property type="match status" value="1"/>
</dbReference>
<dbReference type="Gene3D" id="1.20.120.160">
    <property type="entry name" value="HPT domain"/>
    <property type="match status" value="1"/>
</dbReference>
<dbReference type="EC" id="2.7.13.3" evidence="3"/>
<evidence type="ECO:0000256" key="14">
    <source>
        <dbReference type="ARBA" id="ARBA00064003"/>
    </source>
</evidence>
<keyword evidence="9" id="KW-0067">ATP-binding</keyword>
<dbReference type="EMBL" id="AVCJ01000034">
    <property type="protein sequence ID" value="KFL35997.1"/>
    <property type="molecule type" value="Genomic_DNA"/>
</dbReference>
<dbReference type="CDD" id="cd17546">
    <property type="entry name" value="REC_hyHK_CKI1_RcsC-like"/>
    <property type="match status" value="1"/>
</dbReference>
<evidence type="ECO:0000256" key="12">
    <source>
        <dbReference type="ARBA" id="ARBA00023026"/>
    </source>
</evidence>
<evidence type="ECO:0000259" key="20">
    <source>
        <dbReference type="PROSITE" id="PS50112"/>
    </source>
</evidence>
<dbReference type="InterPro" id="IPR036641">
    <property type="entry name" value="HPT_dom_sf"/>
</dbReference>
<dbReference type="SUPFAM" id="SSF52172">
    <property type="entry name" value="CheY-like"/>
    <property type="match status" value="2"/>
</dbReference>
<dbReference type="Gene3D" id="3.30.450.350">
    <property type="entry name" value="CHASE domain"/>
    <property type="match status" value="1"/>
</dbReference>
<dbReference type="PROSITE" id="PS50839">
    <property type="entry name" value="CHASE"/>
    <property type="match status" value="1"/>
</dbReference>
<dbReference type="SUPFAM" id="SSF55785">
    <property type="entry name" value="PYP-like sensor domain (PAS domain)"/>
    <property type="match status" value="2"/>
</dbReference>
<dbReference type="Pfam" id="PF02518">
    <property type="entry name" value="HATPase_c"/>
    <property type="match status" value="1"/>
</dbReference>
<feature type="domain" description="PAC" evidence="21">
    <location>
        <begin position="738"/>
        <end position="790"/>
    </location>
</feature>
<evidence type="ECO:0000256" key="13">
    <source>
        <dbReference type="ARBA" id="ARBA00023136"/>
    </source>
</evidence>
<organism evidence="23 24">
    <name type="scientific">Arenimonas donghaensis DSM 18148 = HO3-R19</name>
    <dbReference type="NCBI Taxonomy" id="1121014"/>
    <lineage>
        <taxon>Bacteria</taxon>
        <taxon>Pseudomonadati</taxon>
        <taxon>Pseudomonadota</taxon>
        <taxon>Gammaproteobacteria</taxon>
        <taxon>Lysobacterales</taxon>
        <taxon>Lysobacteraceae</taxon>
        <taxon>Arenimonas</taxon>
    </lineage>
</organism>
<dbReference type="SUPFAM" id="SSF55781">
    <property type="entry name" value="GAF domain-like"/>
    <property type="match status" value="1"/>
</dbReference>
<evidence type="ECO:0000259" key="19">
    <source>
        <dbReference type="PROSITE" id="PS50110"/>
    </source>
</evidence>
<gene>
    <name evidence="23" type="ORF">N788_05490</name>
</gene>
<accession>A0A087MGJ4</accession>
<dbReference type="Gene3D" id="3.40.50.2300">
    <property type="match status" value="2"/>
</dbReference>
<feature type="domain" description="Response regulatory" evidence="19">
    <location>
        <begin position="1187"/>
        <end position="1305"/>
    </location>
</feature>
<dbReference type="PRINTS" id="PR00344">
    <property type="entry name" value="BCTRLSENSOR"/>
</dbReference>
<evidence type="ECO:0000256" key="3">
    <source>
        <dbReference type="ARBA" id="ARBA00012438"/>
    </source>
</evidence>
<dbReference type="Pfam" id="PF00072">
    <property type="entry name" value="Response_reg"/>
    <property type="match status" value="1"/>
</dbReference>
<dbReference type="CDD" id="cd00082">
    <property type="entry name" value="HisKA"/>
    <property type="match status" value="1"/>
</dbReference>
<evidence type="ECO:0000256" key="6">
    <source>
        <dbReference type="ARBA" id="ARBA00022692"/>
    </source>
</evidence>
<feature type="coiled-coil region" evidence="17">
    <location>
        <begin position="605"/>
        <end position="641"/>
    </location>
</feature>
<evidence type="ECO:0000256" key="11">
    <source>
        <dbReference type="ARBA" id="ARBA00023012"/>
    </source>
</evidence>
<dbReference type="InterPro" id="IPR000014">
    <property type="entry name" value="PAS"/>
</dbReference>
<dbReference type="InterPro" id="IPR001610">
    <property type="entry name" value="PAC"/>
</dbReference>
<dbReference type="SMART" id="SM00448">
    <property type="entry name" value="REC"/>
    <property type="match status" value="1"/>
</dbReference>